<name>A0A6N9HD35_9BURK</name>
<protein>
    <submittedName>
        <fullName evidence="3">RidA family protein</fullName>
    </submittedName>
</protein>
<feature type="chain" id="PRO_5026862310" evidence="2">
    <location>
        <begin position="19"/>
        <end position="151"/>
    </location>
</feature>
<reference evidence="3 4" key="1">
    <citation type="submission" date="2019-12" db="EMBL/GenBank/DDBJ databases">
        <title>Novel species isolated from a subtropical stream in China.</title>
        <authorList>
            <person name="Lu H."/>
        </authorList>
    </citation>
    <scope>NUCLEOTIDE SEQUENCE [LARGE SCALE GENOMIC DNA]</scope>
    <source>
        <strain evidence="3 4">DS3</strain>
    </source>
</reference>
<keyword evidence="4" id="KW-1185">Reference proteome</keyword>
<dbReference type="Gene3D" id="3.30.1330.40">
    <property type="entry name" value="RutC-like"/>
    <property type="match status" value="1"/>
</dbReference>
<dbReference type="InterPro" id="IPR035959">
    <property type="entry name" value="RutC-like_sf"/>
</dbReference>
<proteinExistence type="inferred from homology"/>
<sequence length="151" mass="16339">MRHMLAAALMMAASLAHAQGSPSAPGPSKVQPGCYHVNEKMEREVGYCQAVRSGNMLYISGHTASGEMGGAVKTVYTRLGRILAAHGLTFKDVVKENVFTTDMDALVKAASVRLPFYDNHYPAASWIGVQRLFMPELVIEVELVAAFPEGK</sequence>
<dbReference type="InterPro" id="IPR006175">
    <property type="entry name" value="YjgF/YER057c/UK114"/>
</dbReference>
<keyword evidence="2" id="KW-0732">Signal</keyword>
<feature type="signal peptide" evidence="2">
    <location>
        <begin position="1"/>
        <end position="18"/>
    </location>
</feature>
<dbReference type="RefSeq" id="WP_161024087.1">
    <property type="nucleotide sequence ID" value="NZ_WWCJ01000002.1"/>
</dbReference>
<organism evidence="3 4">
    <name type="scientific">Pseudoduganella guangdongensis</name>
    <dbReference type="NCBI Taxonomy" id="2692179"/>
    <lineage>
        <taxon>Bacteria</taxon>
        <taxon>Pseudomonadati</taxon>
        <taxon>Pseudomonadota</taxon>
        <taxon>Betaproteobacteria</taxon>
        <taxon>Burkholderiales</taxon>
        <taxon>Oxalobacteraceae</taxon>
        <taxon>Telluria group</taxon>
        <taxon>Pseudoduganella</taxon>
    </lineage>
</organism>
<dbReference type="PANTHER" id="PTHR11803">
    <property type="entry name" value="2-IMINOBUTANOATE/2-IMINOPROPANOATE DEAMINASE RIDA"/>
    <property type="match status" value="1"/>
</dbReference>
<dbReference type="EMBL" id="WWCJ01000002">
    <property type="protein sequence ID" value="MYN01062.1"/>
    <property type="molecule type" value="Genomic_DNA"/>
</dbReference>
<evidence type="ECO:0000313" key="4">
    <source>
        <dbReference type="Proteomes" id="UP000448575"/>
    </source>
</evidence>
<dbReference type="PANTHER" id="PTHR11803:SF58">
    <property type="entry name" value="PROTEIN HMF1-RELATED"/>
    <property type="match status" value="1"/>
</dbReference>
<comment type="similarity">
    <text evidence="1">Belongs to the RutC family.</text>
</comment>
<dbReference type="GO" id="GO:0005829">
    <property type="term" value="C:cytosol"/>
    <property type="evidence" value="ECO:0007669"/>
    <property type="project" value="TreeGrafter"/>
</dbReference>
<dbReference type="CDD" id="cd00448">
    <property type="entry name" value="YjgF_YER057c_UK114_family"/>
    <property type="match status" value="1"/>
</dbReference>
<dbReference type="AlphaFoldDB" id="A0A6N9HD35"/>
<evidence type="ECO:0000256" key="2">
    <source>
        <dbReference type="SAM" id="SignalP"/>
    </source>
</evidence>
<evidence type="ECO:0000256" key="1">
    <source>
        <dbReference type="ARBA" id="ARBA00010552"/>
    </source>
</evidence>
<dbReference type="Pfam" id="PF01042">
    <property type="entry name" value="Ribonuc_L-PSP"/>
    <property type="match status" value="1"/>
</dbReference>
<evidence type="ECO:0000313" key="3">
    <source>
        <dbReference type="EMBL" id="MYN01062.1"/>
    </source>
</evidence>
<dbReference type="GO" id="GO:0019239">
    <property type="term" value="F:deaminase activity"/>
    <property type="evidence" value="ECO:0007669"/>
    <property type="project" value="TreeGrafter"/>
</dbReference>
<comment type="caution">
    <text evidence="3">The sequence shown here is derived from an EMBL/GenBank/DDBJ whole genome shotgun (WGS) entry which is preliminary data.</text>
</comment>
<dbReference type="Proteomes" id="UP000448575">
    <property type="component" value="Unassembled WGS sequence"/>
</dbReference>
<gene>
    <name evidence="3" type="ORF">GTP41_03015</name>
</gene>
<accession>A0A6N9HD35</accession>
<dbReference type="SUPFAM" id="SSF55298">
    <property type="entry name" value="YjgF-like"/>
    <property type="match status" value="1"/>
</dbReference>